<dbReference type="EMBL" id="JACHJD010000003">
    <property type="protein sequence ID" value="MBB5102928.1"/>
    <property type="molecule type" value="Genomic_DNA"/>
</dbReference>
<dbReference type="AlphaFoldDB" id="A0A5P2X8P9"/>
<dbReference type="EMBL" id="CP023690">
    <property type="protein sequence ID" value="QEV59515.1"/>
    <property type="molecule type" value="Genomic_DNA"/>
</dbReference>
<dbReference type="Proteomes" id="UP000326505">
    <property type="component" value="Chromosome"/>
</dbReference>
<evidence type="ECO:0000313" key="2">
    <source>
        <dbReference type="EMBL" id="QEV59515.1"/>
    </source>
</evidence>
<evidence type="ECO:0000313" key="4">
    <source>
        <dbReference type="Proteomes" id="UP000549009"/>
    </source>
</evidence>
<name>A0A5P2X8P9_STRST</name>
<proteinExistence type="predicted"/>
<gene>
    <name evidence="2" type="ORF">CP982_12865</name>
    <name evidence="1" type="ORF">FHS40_001981</name>
</gene>
<evidence type="ECO:0000313" key="1">
    <source>
        <dbReference type="EMBL" id="MBB5102928.1"/>
    </source>
</evidence>
<protein>
    <submittedName>
        <fullName evidence="2">Uncharacterized protein</fullName>
    </submittedName>
</protein>
<organism evidence="2 3">
    <name type="scientific">Streptomyces spectabilis</name>
    <dbReference type="NCBI Taxonomy" id="68270"/>
    <lineage>
        <taxon>Bacteria</taxon>
        <taxon>Bacillati</taxon>
        <taxon>Actinomycetota</taxon>
        <taxon>Actinomycetes</taxon>
        <taxon>Kitasatosporales</taxon>
        <taxon>Streptomycetaceae</taxon>
        <taxon>Streptomyces</taxon>
    </lineage>
</organism>
<sequence>MSATGLPAGPWAGAGRAFGATGAERVSRATGGRLLAPRAGLPGLDGSGRFTLPGLLAGVSFRVRGVG</sequence>
<dbReference type="Proteomes" id="UP000549009">
    <property type="component" value="Unassembled WGS sequence"/>
</dbReference>
<keyword evidence="4" id="KW-1185">Reference proteome</keyword>
<reference evidence="2 3" key="1">
    <citation type="submission" date="2017-09" db="EMBL/GenBank/DDBJ databases">
        <authorList>
            <person name="Lee N."/>
            <person name="Cho B.-K."/>
        </authorList>
    </citation>
    <scope>NUCLEOTIDE SEQUENCE [LARGE SCALE GENOMIC DNA]</scope>
    <source>
        <strain evidence="2 3">ATCC 27465</strain>
    </source>
</reference>
<dbReference type="KEGG" id="sspb:CP982_12865"/>
<reference evidence="1 4" key="2">
    <citation type="submission" date="2020-08" db="EMBL/GenBank/DDBJ databases">
        <title>Genomic Encyclopedia of Type Strains, Phase III (KMG-III): the genomes of soil and plant-associated and newly described type strains.</title>
        <authorList>
            <person name="Whitman W."/>
        </authorList>
    </citation>
    <scope>NUCLEOTIDE SEQUENCE [LARGE SCALE GENOMIC DNA]</scope>
    <source>
        <strain evidence="1 4">CECT 3146</strain>
    </source>
</reference>
<evidence type="ECO:0000313" key="3">
    <source>
        <dbReference type="Proteomes" id="UP000326505"/>
    </source>
</evidence>
<accession>A0A5P2X8P9</accession>